<dbReference type="InterPro" id="IPR013083">
    <property type="entry name" value="Znf_RING/FYVE/PHD"/>
</dbReference>
<dbReference type="OrthoDB" id="10259622at2759"/>
<dbReference type="AlphaFoldDB" id="A0A2S4L8A7"/>
<dbReference type="PANTHER" id="PTHR46364">
    <property type="entry name" value="OS08G0421900 PROTEIN"/>
    <property type="match status" value="1"/>
</dbReference>
<gene>
    <name evidence="3" type="ORF">TPAR_01130</name>
</gene>
<dbReference type="InterPro" id="IPR011011">
    <property type="entry name" value="Znf_FYVE_PHD"/>
</dbReference>
<dbReference type="PROSITE" id="PS51038">
    <property type="entry name" value="BAH"/>
    <property type="match status" value="1"/>
</dbReference>
<dbReference type="EMBL" id="PKSG01000116">
    <property type="protein sequence ID" value="POR38670.1"/>
    <property type="molecule type" value="Genomic_DNA"/>
</dbReference>
<protein>
    <recommendedName>
        <fullName evidence="2">BAH domain-containing protein</fullName>
    </recommendedName>
</protein>
<proteinExistence type="predicted"/>
<dbReference type="Gene3D" id="3.30.40.10">
    <property type="entry name" value="Zinc/RING finger domain, C3HC4 (zinc finger)"/>
    <property type="match status" value="1"/>
</dbReference>
<dbReference type="CDD" id="cd04370">
    <property type="entry name" value="BAH"/>
    <property type="match status" value="1"/>
</dbReference>
<feature type="region of interest" description="Disordered" evidence="1">
    <location>
        <begin position="338"/>
        <end position="392"/>
    </location>
</feature>
<comment type="caution">
    <text evidence="3">The sequence shown here is derived from an EMBL/GenBank/DDBJ whole genome shotgun (WGS) entry which is preliminary data.</text>
</comment>
<dbReference type="Gene3D" id="2.30.30.490">
    <property type="match status" value="1"/>
</dbReference>
<feature type="domain" description="BAH" evidence="2">
    <location>
        <begin position="107"/>
        <end position="248"/>
    </location>
</feature>
<feature type="compositionally biased region" description="Basic and acidic residues" evidence="1">
    <location>
        <begin position="295"/>
        <end position="313"/>
    </location>
</feature>
<dbReference type="STRING" id="94208.A0A2S4L8A7"/>
<sequence>MSSKSRKRSRTVAGQNRADENRADCPFTVTMVSTPSYEERADHAAKKRKREFHAGPDDGRKELVQPSPFDPKGRFKTHRTMALAYTVEPRKGWLDMTRYNSFVLNNVKYFTDDYVYIANDATIERQKATIKDPDRQGLLQSTDYWVAKILEVRALDEHHVYARVYWMYSPDELPSNTLDGKRIVSGRQPYHGQNELIASNHMDVINVVSVAMRATVNQWVESDDEQVQETLYWRQAFDCRTSQLSSVDLTCKCRTPANPDKTLVGCTNSHCGEWLHYECLLHDELMRVYEQLGTDKPHKSHESPVKMETDEKPPATLRSTTPTEIKGEETRLSIAVEEGENGDSVPSAPVKQIDGITPKTTESPAPGTPANMNTAEKLPRPSSVKRGRQKKMVESKPYEGLFDADLKIEDGPTVWRITDLRGNVSGGDRTWTESAKCLLCGTDID</sequence>
<evidence type="ECO:0000256" key="1">
    <source>
        <dbReference type="SAM" id="MobiDB-lite"/>
    </source>
</evidence>
<dbReference type="Proteomes" id="UP000237481">
    <property type="component" value="Unassembled WGS sequence"/>
</dbReference>
<keyword evidence="4" id="KW-1185">Reference proteome</keyword>
<dbReference type="InterPro" id="IPR001025">
    <property type="entry name" value="BAH_dom"/>
</dbReference>
<evidence type="ECO:0000313" key="3">
    <source>
        <dbReference type="EMBL" id="POR38670.1"/>
    </source>
</evidence>
<feature type="region of interest" description="Disordered" evidence="1">
    <location>
        <begin position="295"/>
        <end position="324"/>
    </location>
</feature>
<evidence type="ECO:0000313" key="4">
    <source>
        <dbReference type="Proteomes" id="UP000237481"/>
    </source>
</evidence>
<accession>A0A2S4L8A7</accession>
<dbReference type="GO" id="GO:0003682">
    <property type="term" value="F:chromatin binding"/>
    <property type="evidence" value="ECO:0007669"/>
    <property type="project" value="InterPro"/>
</dbReference>
<dbReference type="SUPFAM" id="SSF57903">
    <property type="entry name" value="FYVE/PHD zinc finger"/>
    <property type="match status" value="1"/>
</dbReference>
<reference evidence="3 4" key="1">
    <citation type="submission" date="2018-01" db="EMBL/GenBank/DDBJ databases">
        <title>Harnessing the power of phylogenomics to disentangle the directionality and signatures of interkingdom host jumping in the parasitic fungal genus Tolypocladium.</title>
        <authorList>
            <person name="Quandt C.A."/>
            <person name="Patterson W."/>
            <person name="Spatafora J.W."/>
        </authorList>
    </citation>
    <scope>NUCLEOTIDE SEQUENCE [LARGE SCALE GENOMIC DNA]</scope>
    <source>
        <strain evidence="3 4">NRBC 100945</strain>
    </source>
</reference>
<feature type="region of interest" description="Disordered" evidence="1">
    <location>
        <begin position="1"/>
        <end position="71"/>
    </location>
</feature>
<evidence type="ECO:0000259" key="2">
    <source>
        <dbReference type="PROSITE" id="PS51038"/>
    </source>
</evidence>
<organism evidence="3 4">
    <name type="scientific">Tolypocladium paradoxum</name>
    <dbReference type="NCBI Taxonomy" id="94208"/>
    <lineage>
        <taxon>Eukaryota</taxon>
        <taxon>Fungi</taxon>
        <taxon>Dikarya</taxon>
        <taxon>Ascomycota</taxon>
        <taxon>Pezizomycotina</taxon>
        <taxon>Sordariomycetes</taxon>
        <taxon>Hypocreomycetidae</taxon>
        <taxon>Hypocreales</taxon>
        <taxon>Ophiocordycipitaceae</taxon>
        <taxon>Tolypocladium</taxon>
    </lineage>
</organism>
<feature type="compositionally biased region" description="Basic and acidic residues" evidence="1">
    <location>
        <begin position="52"/>
        <end position="63"/>
    </location>
</feature>
<feature type="compositionally biased region" description="Basic residues" evidence="1">
    <location>
        <begin position="1"/>
        <end position="10"/>
    </location>
</feature>
<name>A0A2S4L8A7_9HYPO</name>
<dbReference type="InterPro" id="IPR043151">
    <property type="entry name" value="BAH_sf"/>
</dbReference>